<dbReference type="Gene3D" id="3.80.10.10">
    <property type="entry name" value="Ribonuclease Inhibitor"/>
    <property type="match status" value="2"/>
</dbReference>
<dbReference type="SUPFAM" id="SSF52058">
    <property type="entry name" value="L domain-like"/>
    <property type="match status" value="1"/>
</dbReference>
<evidence type="ECO:0000313" key="1">
    <source>
        <dbReference type="EMBL" id="RAS41206.1"/>
    </source>
</evidence>
<dbReference type="InterPro" id="IPR026906">
    <property type="entry name" value="LRR_5"/>
</dbReference>
<accession>A0ABX9DMK8</accession>
<dbReference type="InterPro" id="IPR053139">
    <property type="entry name" value="Surface_bspA-like"/>
</dbReference>
<dbReference type="EMBL" id="QLTQ01000039">
    <property type="protein sequence ID" value="RAS41206.1"/>
    <property type="molecule type" value="Genomic_DNA"/>
</dbReference>
<dbReference type="PANTHER" id="PTHR45661:SF3">
    <property type="entry name" value="IG-LIKE DOMAIN-CONTAINING PROTEIN"/>
    <property type="match status" value="1"/>
</dbReference>
<name>A0ABX9DMK8_9BACT</name>
<dbReference type="Proteomes" id="UP000249852">
    <property type="component" value="Unassembled WGS sequence"/>
</dbReference>
<keyword evidence="2" id="KW-1185">Reference proteome</keyword>
<dbReference type="InterPro" id="IPR032675">
    <property type="entry name" value="LRR_dom_sf"/>
</dbReference>
<gene>
    <name evidence="1" type="ORF">BC673_1391</name>
</gene>
<comment type="caution">
    <text evidence="1">The sequence shown here is derived from an EMBL/GenBank/DDBJ whole genome shotgun (WGS) entry which is preliminary data.</text>
</comment>
<dbReference type="PANTHER" id="PTHR45661">
    <property type="entry name" value="SURFACE ANTIGEN"/>
    <property type="match status" value="1"/>
</dbReference>
<sequence>MMKRFYYLFVFLSFILFSSQKVYGQASFFDANVSKYGELEQVLGDKWDKFDSLIVHGPINKADFKTIVRCATDGSMQVVNLQYAQIENNKIPNSGFVDWGWQKPGYHLGIRRIILPDNITEFGEFAFYGLTLETINIPSSLRKLGKNCFDENRWLSVNPLIIPEGVTEIPTQCFQFCYKLKKVVLPSTIKTIGIFAFFDSSVDDMNFPEGLDSIGYLSMHGTRLTEVVLPKTIRTIGYKTFASNFKLKKVVLPEGLTEIPDNLCSSCIELEKIVIPESVIKINTEAFSACLKLKTNLPPKLKWIGSDAFSSSGLDSIVFPATMEYIGKEAFQDLEKLKKIYSMSPIPPVCYYNTMVNFGDGPFGGSTPSDIPVYVPIGSGEKYREAFGWNYFTNIIETDKFPTGIVSPKMSNNELCKVYGKDNELVIEIPNLLSSPIHYSIYSIEGTMIEQGNLIKSYTLRMPAKGVYIVRVGNTTHKISM</sequence>
<dbReference type="Pfam" id="PF13306">
    <property type="entry name" value="LRR_5"/>
    <property type="match status" value="1"/>
</dbReference>
<evidence type="ECO:0000313" key="2">
    <source>
        <dbReference type="Proteomes" id="UP000249852"/>
    </source>
</evidence>
<protein>
    <submittedName>
        <fullName evidence="1">Leucine rich repeat (LRR) protein</fullName>
    </submittedName>
</protein>
<proteinExistence type="predicted"/>
<reference evidence="1 2" key="1">
    <citation type="submission" date="2018-06" db="EMBL/GenBank/DDBJ databases">
        <title>Genomic Encyclopedia of Archaeal and Bacterial Type Strains, Phase II (KMG-II): from individual species to whole genera.</title>
        <authorList>
            <person name="Goeker M."/>
        </authorList>
    </citation>
    <scope>NUCLEOTIDE SEQUENCE [LARGE SCALE GENOMIC DNA]</scope>
    <source>
        <strain evidence="1 2">DSM 18710</strain>
    </source>
</reference>
<organism evidence="1 2">
    <name type="scientific">Prevotella pallens</name>
    <dbReference type="NCBI Taxonomy" id="60133"/>
    <lineage>
        <taxon>Bacteria</taxon>
        <taxon>Pseudomonadati</taxon>
        <taxon>Bacteroidota</taxon>
        <taxon>Bacteroidia</taxon>
        <taxon>Bacteroidales</taxon>
        <taxon>Prevotellaceae</taxon>
        <taxon>Prevotella</taxon>
    </lineage>
</organism>